<dbReference type="OrthoDB" id="5449178at2"/>
<dbReference type="RefSeq" id="WP_132325695.1">
    <property type="nucleotide sequence ID" value="NZ_FWZT01000035.1"/>
</dbReference>
<dbReference type="EMBL" id="FWZT01000035">
    <property type="protein sequence ID" value="SMF80798.1"/>
    <property type="molecule type" value="Genomic_DNA"/>
</dbReference>
<keyword evidence="2" id="KW-1185">Reference proteome</keyword>
<dbReference type="AlphaFoldDB" id="A0A1Y6CVC8"/>
<proteinExistence type="predicted"/>
<name>A0A1Y6CVC8_9BACT</name>
<dbReference type="Proteomes" id="UP000192907">
    <property type="component" value="Unassembled WGS sequence"/>
</dbReference>
<evidence type="ECO:0000313" key="2">
    <source>
        <dbReference type="Proteomes" id="UP000192907"/>
    </source>
</evidence>
<dbReference type="Pfam" id="PF03864">
    <property type="entry name" value="Phage_cap_E"/>
    <property type="match status" value="1"/>
</dbReference>
<dbReference type="InterPro" id="IPR005564">
    <property type="entry name" value="Major_capsid_GpE"/>
</dbReference>
<protein>
    <submittedName>
        <fullName evidence="1">Phage major capsid protein E</fullName>
    </submittedName>
</protein>
<evidence type="ECO:0000313" key="1">
    <source>
        <dbReference type="EMBL" id="SMF80798.1"/>
    </source>
</evidence>
<accession>A0A1Y6CVC8</accession>
<reference evidence="2" key="1">
    <citation type="submission" date="2017-04" db="EMBL/GenBank/DDBJ databases">
        <authorList>
            <person name="Varghese N."/>
            <person name="Submissions S."/>
        </authorList>
    </citation>
    <scope>NUCLEOTIDE SEQUENCE [LARGE SCALE GENOMIC DNA]</scope>
    <source>
        <strain evidence="2">RKEM611</strain>
    </source>
</reference>
<dbReference type="STRING" id="1513793.SAMN06296036_13559"/>
<dbReference type="Gene3D" id="3.30.1930.10">
    <property type="entry name" value="capsid protein of prophage domain"/>
    <property type="match status" value="1"/>
</dbReference>
<gene>
    <name evidence="1" type="ORF">SAMN06296036_13559</name>
</gene>
<sequence>MPTVTGSLPLWKDVKKLNLLARDLSKAIQPLYFSSNYFTKKLFHNTDEIHFNKEDLTEGVSAFSHPLLPGKLIKRQGLKVNSMKPAYVKESMVHNSIDNLEVLPTEDYLGSMSPAARERMIIGQNLVRLRTRLRNRIELMAIEAIKFGRATIEGEGVSVLLEFERHKDLVRKTAKEDEKWSNLDHSILSQLEDYKMKIKDHSRVGAIARTVHLNHKTFSHLRQNKEIREMYDIRRGVRLGIELTPFQDFKDVEYAGNIGGFQFYIHSGRYREKGVEKPILEDGEVLLTADSIGGTRHYGRIISEMAGYRAMEYFIRPYRNEHLESKNYELHSAPLLIPHDVNATAYFKAL</sequence>
<dbReference type="Gene3D" id="3.15.30.10">
    <property type="entry name" value="putative capsid protein of prophage domain like"/>
    <property type="match status" value="1"/>
</dbReference>
<organism evidence="1 2">
    <name type="scientific">Pseudobacteriovorax antillogorgiicola</name>
    <dbReference type="NCBI Taxonomy" id="1513793"/>
    <lineage>
        <taxon>Bacteria</taxon>
        <taxon>Pseudomonadati</taxon>
        <taxon>Bdellovibrionota</taxon>
        <taxon>Oligoflexia</taxon>
        <taxon>Oligoflexales</taxon>
        <taxon>Pseudobacteriovoracaceae</taxon>
        <taxon>Pseudobacteriovorax</taxon>
    </lineage>
</organism>